<proteinExistence type="predicted"/>
<gene>
    <name evidence="1" type="ORF">JR316_007860</name>
</gene>
<sequence>MSEDTTRSRKAKIGAVYPDARRIVITNETSTIVQFRHIDFGMENCSLSFSIPPLTTSFDPSSIAQNGSVIDIWTLNMSHEISRYIGKSWKFAPLRGSRFGIIHLDHRGSDLVPFLCRSNHFSTFELACSPDSPECHVDFWQDQRAEPKAGLKWPKTLGFYIVQMQTDVTVLS</sequence>
<comment type="caution">
    <text evidence="1">The sequence shown here is derived from an EMBL/GenBank/DDBJ whole genome shotgun (WGS) entry which is preliminary data.</text>
</comment>
<protein>
    <recommendedName>
        <fullName evidence="2">Ubiquitin 3 binding protein But2 C-terminal domain-containing protein</fullName>
    </recommendedName>
</protein>
<reference evidence="1" key="1">
    <citation type="submission" date="2021-02" db="EMBL/GenBank/DDBJ databases">
        <title>Psilocybe cubensis genome.</title>
        <authorList>
            <person name="Mckernan K.J."/>
            <person name="Crawford S."/>
            <person name="Trippe A."/>
            <person name="Kane L.T."/>
            <person name="Mclaughlin S."/>
        </authorList>
    </citation>
    <scope>NUCLEOTIDE SEQUENCE [LARGE SCALE GENOMIC DNA]</scope>
    <source>
        <strain evidence="1">MGC-MH-2018</strain>
    </source>
</reference>
<organism evidence="1">
    <name type="scientific">Psilocybe cubensis</name>
    <name type="common">Psychedelic mushroom</name>
    <name type="synonym">Stropharia cubensis</name>
    <dbReference type="NCBI Taxonomy" id="181762"/>
    <lineage>
        <taxon>Eukaryota</taxon>
        <taxon>Fungi</taxon>
        <taxon>Dikarya</taxon>
        <taxon>Basidiomycota</taxon>
        <taxon>Agaricomycotina</taxon>
        <taxon>Agaricomycetes</taxon>
        <taxon>Agaricomycetidae</taxon>
        <taxon>Agaricales</taxon>
        <taxon>Agaricineae</taxon>
        <taxon>Strophariaceae</taxon>
        <taxon>Psilocybe</taxon>
    </lineage>
</organism>
<dbReference type="EMBL" id="JAFIQS010000007">
    <property type="protein sequence ID" value="KAG5167509.1"/>
    <property type="molecule type" value="Genomic_DNA"/>
</dbReference>
<evidence type="ECO:0000313" key="1">
    <source>
        <dbReference type="EMBL" id="KAG5167509.1"/>
    </source>
</evidence>
<evidence type="ECO:0008006" key="2">
    <source>
        <dbReference type="Google" id="ProtNLM"/>
    </source>
</evidence>
<name>A0A8H8CK02_PSICU</name>
<dbReference type="AlphaFoldDB" id="A0A8H8CK02"/>
<accession>A0A8H8CK02</accession>